<evidence type="ECO:0000256" key="1">
    <source>
        <dbReference type="SAM" id="MobiDB-lite"/>
    </source>
</evidence>
<dbReference type="AlphaFoldDB" id="A0A974P3A4"/>
<proteinExistence type="predicted"/>
<protein>
    <submittedName>
        <fullName evidence="2">Uncharacterized protein</fullName>
    </submittedName>
</protein>
<organism evidence="2">
    <name type="scientific">Phenylobacterium glaciei</name>
    <dbReference type="NCBI Taxonomy" id="2803784"/>
    <lineage>
        <taxon>Bacteria</taxon>
        <taxon>Pseudomonadati</taxon>
        <taxon>Pseudomonadota</taxon>
        <taxon>Alphaproteobacteria</taxon>
        <taxon>Caulobacterales</taxon>
        <taxon>Caulobacteraceae</taxon>
        <taxon>Phenylobacterium</taxon>
    </lineage>
</organism>
<dbReference type="EMBL" id="CP068570">
    <property type="protein sequence ID" value="QQZ49903.1"/>
    <property type="molecule type" value="Genomic_DNA"/>
</dbReference>
<evidence type="ECO:0000313" key="2">
    <source>
        <dbReference type="EMBL" id="QQZ49903.1"/>
    </source>
</evidence>
<name>A0A974P3A4_9CAUL</name>
<sequence length="98" mass="10401">MRHYVGQSEELARSGENPCCTICGRAGSWDTSPTRCSPAPGICDRIPTSPSAASRPCCTTSPVARAKAARRIRCLTQAGTPTATATPRPWARALWPTS</sequence>
<feature type="region of interest" description="Disordered" evidence="1">
    <location>
        <begin position="78"/>
        <end position="98"/>
    </location>
</feature>
<gene>
    <name evidence="2" type="ORF">JKL49_24890</name>
</gene>
<reference evidence="2" key="1">
    <citation type="submission" date="2021-01" db="EMBL/GenBank/DDBJ databases">
        <title>Genome sequence of Phenylobacterium sp. 20VBR1 isolated from a valley glaceir, Ny-Alesund, Svalbard.</title>
        <authorList>
            <person name="Thomas F.A."/>
            <person name="Krishnan K.P."/>
            <person name="Sinha R.K."/>
        </authorList>
    </citation>
    <scope>NUCLEOTIDE SEQUENCE</scope>
    <source>
        <strain evidence="2">20VBR1</strain>
    </source>
</reference>
<accession>A0A974P3A4</accession>